<name>A0A9P8Q477_WICPI</name>
<dbReference type="AlphaFoldDB" id="A0A9P8Q477"/>
<feature type="transmembrane region" description="Helical" evidence="1">
    <location>
        <begin position="32"/>
        <end position="55"/>
    </location>
</feature>
<reference evidence="2" key="2">
    <citation type="submission" date="2021-01" db="EMBL/GenBank/DDBJ databases">
        <authorList>
            <person name="Schikora-Tamarit M.A."/>
        </authorList>
    </citation>
    <scope>NUCLEOTIDE SEQUENCE</scope>
    <source>
        <strain evidence="2">CBS2887</strain>
    </source>
</reference>
<dbReference type="EMBL" id="JAEUBG010003612">
    <property type="protein sequence ID" value="KAH3682569.1"/>
    <property type="molecule type" value="Genomic_DNA"/>
</dbReference>
<feature type="non-terminal residue" evidence="2">
    <location>
        <position position="187"/>
    </location>
</feature>
<reference evidence="2" key="1">
    <citation type="journal article" date="2021" name="Open Biol.">
        <title>Shared evolutionary footprints suggest mitochondrial oxidative damage underlies multiple complex I losses in fungi.</title>
        <authorList>
            <person name="Schikora-Tamarit M.A."/>
            <person name="Marcet-Houben M."/>
            <person name="Nosek J."/>
            <person name="Gabaldon T."/>
        </authorList>
    </citation>
    <scope>NUCLEOTIDE SEQUENCE</scope>
    <source>
        <strain evidence="2">CBS2887</strain>
    </source>
</reference>
<protein>
    <submittedName>
        <fullName evidence="2">Uncharacterized protein</fullName>
    </submittedName>
</protein>
<keyword evidence="1" id="KW-0472">Membrane</keyword>
<organism evidence="2 3">
    <name type="scientific">Wickerhamomyces pijperi</name>
    <name type="common">Yeast</name>
    <name type="synonym">Pichia pijperi</name>
    <dbReference type="NCBI Taxonomy" id="599730"/>
    <lineage>
        <taxon>Eukaryota</taxon>
        <taxon>Fungi</taxon>
        <taxon>Dikarya</taxon>
        <taxon>Ascomycota</taxon>
        <taxon>Saccharomycotina</taxon>
        <taxon>Saccharomycetes</taxon>
        <taxon>Phaffomycetales</taxon>
        <taxon>Wickerhamomycetaceae</taxon>
        <taxon>Wickerhamomyces</taxon>
    </lineage>
</organism>
<evidence type="ECO:0000256" key="1">
    <source>
        <dbReference type="SAM" id="Phobius"/>
    </source>
</evidence>
<dbReference type="Proteomes" id="UP000774326">
    <property type="component" value="Unassembled WGS sequence"/>
</dbReference>
<evidence type="ECO:0000313" key="3">
    <source>
        <dbReference type="Proteomes" id="UP000774326"/>
    </source>
</evidence>
<comment type="caution">
    <text evidence="2">The sequence shown here is derived from an EMBL/GenBank/DDBJ whole genome shotgun (WGS) entry which is preliminary data.</text>
</comment>
<evidence type="ECO:0000313" key="2">
    <source>
        <dbReference type="EMBL" id="KAH3682569.1"/>
    </source>
</evidence>
<keyword evidence="1" id="KW-0812">Transmembrane</keyword>
<keyword evidence="1" id="KW-1133">Transmembrane helix</keyword>
<feature type="transmembrane region" description="Helical" evidence="1">
    <location>
        <begin position="140"/>
        <end position="164"/>
    </location>
</feature>
<feature type="transmembrane region" description="Helical" evidence="1">
    <location>
        <begin position="109"/>
        <end position="128"/>
    </location>
</feature>
<proteinExistence type="predicted"/>
<gene>
    <name evidence="2" type="ORF">WICPIJ_006466</name>
</gene>
<accession>A0A9P8Q477</accession>
<keyword evidence="3" id="KW-1185">Reference proteome</keyword>
<sequence length="187" mass="20947">MSRNSSKSTYESLSLVEKYIHDLSYTAFNHKYGWLLSNVSFLLLALSIIVFGSFASLSSPFNEKSKDYAKYHRKLLQSGKITDVSDGDDTNESVIKPNEYIPQTIDTKYAIALPFIAAAFLLTLNYLIKNVDAEMIACFFSKYTLFVFSTGLIRVVKFCLVAGVELLGFNGDVTKSIFPLIRISFAV</sequence>